<evidence type="ECO:0000313" key="2">
    <source>
        <dbReference type="EMBL" id="ADY56254.1"/>
    </source>
</evidence>
<gene>
    <name evidence="2" type="ordered locus">Sgly_1958</name>
</gene>
<dbReference type="GO" id="GO:0005886">
    <property type="term" value="C:plasma membrane"/>
    <property type="evidence" value="ECO:0007669"/>
    <property type="project" value="TreeGrafter"/>
</dbReference>
<keyword evidence="3" id="KW-1185">Reference proteome</keyword>
<dbReference type="eggNOG" id="COG3238">
    <property type="taxonomic scope" value="Bacteria"/>
</dbReference>
<dbReference type="RefSeq" id="WP_013625122.1">
    <property type="nucleotide sequence ID" value="NC_015172.1"/>
</dbReference>
<dbReference type="EMBL" id="CP002547">
    <property type="protein sequence ID" value="ADY56254.1"/>
    <property type="molecule type" value="Genomic_DNA"/>
</dbReference>
<proteinExistence type="predicted"/>
<dbReference type="STRING" id="645991.Sgly_1958"/>
<evidence type="ECO:0000313" key="3">
    <source>
        <dbReference type="Proteomes" id="UP000007488"/>
    </source>
</evidence>
<evidence type="ECO:0000256" key="1">
    <source>
        <dbReference type="SAM" id="Phobius"/>
    </source>
</evidence>
<keyword evidence="1" id="KW-0472">Membrane</keyword>
<protein>
    <recommendedName>
        <fullName evidence="4">Transporter family-2 protein</fullName>
    </recommendedName>
</protein>
<organism evidence="2 3">
    <name type="scientific">Syntrophobotulus glycolicus (strain DSM 8271 / FlGlyR)</name>
    <dbReference type="NCBI Taxonomy" id="645991"/>
    <lineage>
        <taxon>Bacteria</taxon>
        <taxon>Bacillati</taxon>
        <taxon>Bacillota</taxon>
        <taxon>Clostridia</taxon>
        <taxon>Eubacteriales</taxon>
        <taxon>Desulfitobacteriaceae</taxon>
        <taxon>Syntrophobotulus</taxon>
    </lineage>
</organism>
<dbReference type="KEGG" id="sgy:Sgly_1958"/>
<name>F0T0W5_SYNGF</name>
<feature type="transmembrane region" description="Helical" evidence="1">
    <location>
        <begin position="69"/>
        <end position="91"/>
    </location>
</feature>
<keyword evidence="1" id="KW-1133">Transmembrane helix</keyword>
<dbReference type="PANTHER" id="PTHR34821:SF2">
    <property type="entry name" value="INNER MEMBRANE PROTEIN YDCZ"/>
    <property type="match status" value="1"/>
</dbReference>
<keyword evidence="1" id="KW-0812">Transmembrane</keyword>
<feature type="transmembrane region" description="Helical" evidence="1">
    <location>
        <begin position="127"/>
        <end position="146"/>
    </location>
</feature>
<dbReference type="HOGENOM" id="CLU_068878_4_0_9"/>
<reference evidence="2 3" key="1">
    <citation type="journal article" date="2011" name="Stand. Genomic Sci.">
        <title>Complete genome sequence of Syntrophobotulus glycolicus type strain (FlGlyR).</title>
        <authorList>
            <person name="Han C."/>
            <person name="Mwirichia R."/>
            <person name="Chertkov O."/>
            <person name="Held B."/>
            <person name="Lapidus A."/>
            <person name="Nolan M."/>
            <person name="Lucas S."/>
            <person name="Hammon N."/>
            <person name="Deshpande S."/>
            <person name="Cheng J.F."/>
            <person name="Tapia R."/>
            <person name="Goodwin L."/>
            <person name="Pitluck S."/>
            <person name="Huntemann M."/>
            <person name="Liolios K."/>
            <person name="Ivanova N."/>
            <person name="Pagani I."/>
            <person name="Mavromatis K."/>
            <person name="Ovchinikova G."/>
            <person name="Pati A."/>
            <person name="Chen A."/>
            <person name="Palaniappan K."/>
            <person name="Land M."/>
            <person name="Hauser L."/>
            <person name="Brambilla E.M."/>
            <person name="Rohde M."/>
            <person name="Spring S."/>
            <person name="Sikorski J."/>
            <person name="Goker M."/>
            <person name="Woyke T."/>
            <person name="Bristow J."/>
            <person name="Eisen J.A."/>
            <person name="Markowitz V."/>
            <person name="Hugenholtz P."/>
            <person name="Kyrpides N.C."/>
            <person name="Klenk H.P."/>
            <person name="Detter J.C."/>
        </authorList>
    </citation>
    <scope>NUCLEOTIDE SEQUENCE [LARGE SCALE GENOMIC DNA]</scope>
    <source>
        <strain evidence="3">DSM 8271 / FlGlyR</strain>
    </source>
</reference>
<dbReference type="Pfam" id="PF04657">
    <property type="entry name" value="DMT_YdcZ"/>
    <property type="match status" value="1"/>
</dbReference>
<sequence>MEKIFQLPFILAALSGAIMAGQGTLNSQLSQKTSLISSTLAIHLVGTIGILIAVLLLKEPVLTHHWRQIPWYLYLGGILGICIIVLVSVSISKMGVCNATTAIIIGQVSTAVIIDHLGLFGTHKIPWSPWQLAGLALFALGAKLLFR</sequence>
<dbReference type="InterPro" id="IPR006750">
    <property type="entry name" value="YdcZ"/>
</dbReference>
<feature type="transmembrane region" description="Helical" evidence="1">
    <location>
        <begin position="36"/>
        <end position="57"/>
    </location>
</feature>
<accession>F0T0W5</accession>
<dbReference type="PANTHER" id="PTHR34821">
    <property type="entry name" value="INNER MEMBRANE PROTEIN YDCZ"/>
    <property type="match status" value="1"/>
</dbReference>
<dbReference type="OrthoDB" id="9789346at2"/>
<dbReference type="AlphaFoldDB" id="F0T0W5"/>
<reference evidence="3" key="2">
    <citation type="submission" date="2011-02" db="EMBL/GenBank/DDBJ databases">
        <title>The complete genome of Syntrophobotulus glycolicus DSM 8271.</title>
        <authorList>
            <person name="Lucas S."/>
            <person name="Copeland A."/>
            <person name="Lapidus A."/>
            <person name="Bruce D."/>
            <person name="Goodwin L."/>
            <person name="Pitluck S."/>
            <person name="Kyrpides N."/>
            <person name="Mavromatis K."/>
            <person name="Pagani I."/>
            <person name="Ivanova N."/>
            <person name="Mikhailova N."/>
            <person name="Chertkov O."/>
            <person name="Held B."/>
            <person name="Detter J.C."/>
            <person name="Tapia R."/>
            <person name="Han C."/>
            <person name="Land M."/>
            <person name="Hauser L."/>
            <person name="Markowitz V."/>
            <person name="Cheng J.-F."/>
            <person name="Hugenholtz P."/>
            <person name="Woyke T."/>
            <person name="Wu D."/>
            <person name="Spring S."/>
            <person name="Schroeder M."/>
            <person name="Brambilla E."/>
            <person name="Klenk H.-P."/>
            <person name="Eisen J.A."/>
        </authorList>
    </citation>
    <scope>NUCLEOTIDE SEQUENCE [LARGE SCALE GENOMIC DNA]</scope>
    <source>
        <strain evidence="3">DSM 8271 / FlGlyR</strain>
    </source>
</reference>
<evidence type="ECO:0008006" key="4">
    <source>
        <dbReference type="Google" id="ProtNLM"/>
    </source>
</evidence>
<dbReference type="Proteomes" id="UP000007488">
    <property type="component" value="Chromosome"/>
</dbReference>